<organism evidence="2 3">
    <name type="scientific">Sphaeroforma arctica JP610</name>
    <dbReference type="NCBI Taxonomy" id="667725"/>
    <lineage>
        <taxon>Eukaryota</taxon>
        <taxon>Ichthyosporea</taxon>
        <taxon>Ichthyophonida</taxon>
        <taxon>Sphaeroforma</taxon>
    </lineage>
</organism>
<accession>A0A0L0G195</accession>
<feature type="region of interest" description="Disordered" evidence="1">
    <location>
        <begin position="386"/>
        <end position="416"/>
    </location>
</feature>
<feature type="compositionally biased region" description="Basic residues" evidence="1">
    <location>
        <begin position="401"/>
        <end position="416"/>
    </location>
</feature>
<protein>
    <submittedName>
        <fullName evidence="2">Uncharacterized protein</fullName>
    </submittedName>
</protein>
<dbReference type="Proteomes" id="UP000054560">
    <property type="component" value="Unassembled WGS sequence"/>
</dbReference>
<reference evidence="2 3" key="1">
    <citation type="submission" date="2011-02" db="EMBL/GenBank/DDBJ databases">
        <title>The Genome Sequence of Sphaeroforma arctica JP610.</title>
        <authorList>
            <consortium name="The Broad Institute Genome Sequencing Platform"/>
            <person name="Russ C."/>
            <person name="Cuomo C."/>
            <person name="Young S.K."/>
            <person name="Zeng Q."/>
            <person name="Gargeya S."/>
            <person name="Alvarado L."/>
            <person name="Berlin A."/>
            <person name="Chapman S.B."/>
            <person name="Chen Z."/>
            <person name="Freedman E."/>
            <person name="Gellesch M."/>
            <person name="Goldberg J."/>
            <person name="Griggs A."/>
            <person name="Gujja S."/>
            <person name="Heilman E."/>
            <person name="Heiman D."/>
            <person name="Howarth C."/>
            <person name="Mehta T."/>
            <person name="Neiman D."/>
            <person name="Pearson M."/>
            <person name="Roberts A."/>
            <person name="Saif S."/>
            <person name="Shea T."/>
            <person name="Shenoy N."/>
            <person name="Sisk P."/>
            <person name="Stolte C."/>
            <person name="Sykes S."/>
            <person name="White J."/>
            <person name="Yandava C."/>
            <person name="Burger G."/>
            <person name="Gray M.W."/>
            <person name="Holland P.W.H."/>
            <person name="King N."/>
            <person name="Lang F.B.F."/>
            <person name="Roger A.J."/>
            <person name="Ruiz-Trillo I."/>
            <person name="Haas B."/>
            <person name="Nusbaum C."/>
            <person name="Birren B."/>
        </authorList>
    </citation>
    <scope>NUCLEOTIDE SEQUENCE [LARGE SCALE GENOMIC DNA]</scope>
    <source>
        <strain evidence="2 3">JP610</strain>
    </source>
</reference>
<dbReference type="RefSeq" id="XP_014156772.1">
    <property type="nucleotide sequence ID" value="XM_014301297.1"/>
</dbReference>
<sequence>MRDTPKEADEPRDVEDMNAVRRSHQAMVILTRNANSVHRVLSQRWEEILRELLNIFSQKSDGVLRHVPPVWKILLSATTVSHQKVHAIQVLNILFTRWESITAQSTETPLVPDYLHAHLLTRISDLCTAVVNFSGRRLMQQTIKFSGYSVNNSLTTLCLDTNTFIYAVLTKEDSTLPEADVLESIPASYWKNISTSFFSHEHCSIFHILYYRFVNMILKAGHTTTLKNFFSKPKLISRLVDELTAGPSGKTPIMLLVCNLIRLKAECEAPSSYLRNLLSTNPKWVDFQEPLKKMSADKLVGSGVQFKSAAAPSTVHFGPRLIRYDSLGMILDDRDAYFTDDDDDKLGFGSKFSHYVGLGDLSAYDESAHKTPAPVGTFSDAALIADFNDGQTNGHPTNTGPKKKSNTKKKKKKGNK</sequence>
<gene>
    <name evidence="2" type="ORF">SARC_04849</name>
</gene>
<dbReference type="STRING" id="667725.A0A0L0G195"/>
<dbReference type="AlphaFoldDB" id="A0A0L0G195"/>
<dbReference type="eggNOG" id="ENOG502QTHY">
    <property type="taxonomic scope" value="Eukaryota"/>
</dbReference>
<dbReference type="OrthoDB" id="1923159at2759"/>
<dbReference type="GeneID" id="25905353"/>
<name>A0A0L0G195_9EUKA</name>
<dbReference type="EMBL" id="KQ241884">
    <property type="protein sequence ID" value="KNC82870.1"/>
    <property type="molecule type" value="Genomic_DNA"/>
</dbReference>
<keyword evidence="3" id="KW-1185">Reference proteome</keyword>
<evidence type="ECO:0000313" key="3">
    <source>
        <dbReference type="Proteomes" id="UP000054560"/>
    </source>
</evidence>
<proteinExistence type="predicted"/>
<evidence type="ECO:0000256" key="1">
    <source>
        <dbReference type="SAM" id="MobiDB-lite"/>
    </source>
</evidence>
<evidence type="ECO:0000313" key="2">
    <source>
        <dbReference type="EMBL" id="KNC82870.1"/>
    </source>
</evidence>